<name>A0ABU1ZVR9_9CORY</name>
<dbReference type="RefSeq" id="WP_290198007.1">
    <property type="nucleotide sequence ID" value="NZ_CP047654.1"/>
</dbReference>
<evidence type="ECO:0000313" key="1">
    <source>
        <dbReference type="EMBL" id="MDR7329032.1"/>
    </source>
</evidence>
<gene>
    <name evidence="1" type="ORF">J2S39_000708</name>
</gene>
<keyword evidence="2" id="KW-1185">Reference proteome</keyword>
<accession>A0ABU1ZVR9</accession>
<organism evidence="1 2">
    <name type="scientific">Corynebacterium guangdongense</name>
    <dbReference type="NCBI Taxonomy" id="1783348"/>
    <lineage>
        <taxon>Bacteria</taxon>
        <taxon>Bacillati</taxon>
        <taxon>Actinomycetota</taxon>
        <taxon>Actinomycetes</taxon>
        <taxon>Mycobacteriales</taxon>
        <taxon>Corynebacteriaceae</taxon>
        <taxon>Corynebacterium</taxon>
    </lineage>
</organism>
<comment type="caution">
    <text evidence="1">The sequence shown here is derived from an EMBL/GenBank/DDBJ whole genome shotgun (WGS) entry which is preliminary data.</text>
</comment>
<evidence type="ECO:0000313" key="2">
    <source>
        <dbReference type="Proteomes" id="UP001180840"/>
    </source>
</evidence>
<dbReference type="EMBL" id="JAVDXZ010000001">
    <property type="protein sequence ID" value="MDR7329032.1"/>
    <property type="molecule type" value="Genomic_DNA"/>
</dbReference>
<sequence length="98" mass="11035">MLTWLLLILVLIALTILGTWFWGRIFGRGEVLPPMDEPASVIRDNRELIRGGDVAGVRFEMVTRGYRPDQVDDAIATLQAELAQARSELTQPRPDHHA</sequence>
<dbReference type="NCBIfam" id="TIGR03544">
    <property type="entry name" value="DivI1A_domain"/>
    <property type="match status" value="1"/>
</dbReference>
<protein>
    <submittedName>
        <fullName evidence="1">DivIVA domain-containing protein</fullName>
    </submittedName>
</protein>
<reference evidence="1" key="1">
    <citation type="submission" date="2023-07" db="EMBL/GenBank/DDBJ databases">
        <title>Sequencing the genomes of 1000 actinobacteria strains.</title>
        <authorList>
            <person name="Klenk H.-P."/>
        </authorList>
    </citation>
    <scope>NUCLEOTIDE SEQUENCE</scope>
    <source>
        <strain evidence="1">DSM 107476</strain>
    </source>
</reference>
<dbReference type="Proteomes" id="UP001180840">
    <property type="component" value="Unassembled WGS sequence"/>
</dbReference>
<proteinExistence type="predicted"/>
<dbReference type="InterPro" id="IPR019933">
    <property type="entry name" value="DivIVA_domain"/>
</dbReference>